<protein>
    <recommendedName>
        <fullName evidence="3">Origin recognition complex subunit 4</fullName>
    </recommendedName>
</protein>
<reference evidence="10" key="1">
    <citation type="submission" date="2020-11" db="EMBL/GenBank/DDBJ databases">
        <authorList>
            <person name="Tran Van P."/>
        </authorList>
    </citation>
    <scope>NUCLEOTIDE SEQUENCE</scope>
</reference>
<name>A0A7R8XEK5_9CRUS</name>
<keyword evidence="7" id="KW-0175">Coiled coil</keyword>
<keyword evidence="11" id="KW-1185">Reference proteome</keyword>
<dbReference type="OrthoDB" id="343623at2759"/>
<gene>
    <name evidence="10" type="ORF">DSTB1V02_LOCUS8005</name>
</gene>
<dbReference type="Pfam" id="PF14629">
    <property type="entry name" value="ORC4_C"/>
    <property type="match status" value="1"/>
</dbReference>
<dbReference type="GO" id="GO:0005664">
    <property type="term" value="C:nuclear origin of replication recognition complex"/>
    <property type="evidence" value="ECO:0007669"/>
    <property type="project" value="TreeGrafter"/>
</dbReference>
<evidence type="ECO:0000256" key="1">
    <source>
        <dbReference type="ARBA" id="ARBA00004123"/>
    </source>
</evidence>
<dbReference type="SUPFAM" id="SSF52540">
    <property type="entry name" value="P-loop containing nucleoside triphosphate hydrolases"/>
    <property type="match status" value="1"/>
</dbReference>
<accession>A0A7R8XEK5</accession>
<dbReference type="InterPro" id="IPR027417">
    <property type="entry name" value="P-loop_NTPase"/>
</dbReference>
<evidence type="ECO:0000256" key="3">
    <source>
        <dbReference type="ARBA" id="ARBA00019083"/>
    </source>
</evidence>
<organism evidence="10">
    <name type="scientific">Darwinula stevensoni</name>
    <dbReference type="NCBI Taxonomy" id="69355"/>
    <lineage>
        <taxon>Eukaryota</taxon>
        <taxon>Metazoa</taxon>
        <taxon>Ecdysozoa</taxon>
        <taxon>Arthropoda</taxon>
        <taxon>Crustacea</taxon>
        <taxon>Oligostraca</taxon>
        <taxon>Ostracoda</taxon>
        <taxon>Podocopa</taxon>
        <taxon>Podocopida</taxon>
        <taxon>Darwinulocopina</taxon>
        <taxon>Darwinuloidea</taxon>
        <taxon>Darwinulidae</taxon>
        <taxon>Darwinula</taxon>
    </lineage>
</organism>
<evidence type="ECO:0000259" key="8">
    <source>
        <dbReference type="Pfam" id="PF00004"/>
    </source>
</evidence>
<dbReference type="Proteomes" id="UP000677054">
    <property type="component" value="Unassembled WGS sequence"/>
</dbReference>
<dbReference type="EMBL" id="LR901251">
    <property type="protein sequence ID" value="CAD7248185.1"/>
    <property type="molecule type" value="Genomic_DNA"/>
</dbReference>
<evidence type="ECO:0000256" key="4">
    <source>
        <dbReference type="ARBA" id="ARBA00022705"/>
    </source>
</evidence>
<dbReference type="PANTHER" id="PTHR12087">
    <property type="entry name" value="ORIGIN RECOGNITION COMPLEX SUBUNIT 4"/>
    <property type="match status" value="1"/>
</dbReference>
<dbReference type="GO" id="GO:0006270">
    <property type="term" value="P:DNA replication initiation"/>
    <property type="evidence" value="ECO:0007669"/>
    <property type="project" value="TreeGrafter"/>
</dbReference>
<evidence type="ECO:0000256" key="5">
    <source>
        <dbReference type="ARBA" id="ARBA00023125"/>
    </source>
</evidence>
<evidence type="ECO:0000256" key="7">
    <source>
        <dbReference type="SAM" id="Coils"/>
    </source>
</evidence>
<dbReference type="InterPro" id="IPR016527">
    <property type="entry name" value="ORC4"/>
</dbReference>
<feature type="domain" description="ATPase AAA-type core" evidence="8">
    <location>
        <begin position="89"/>
        <end position="236"/>
    </location>
</feature>
<evidence type="ECO:0000313" key="10">
    <source>
        <dbReference type="EMBL" id="CAD7248185.1"/>
    </source>
</evidence>
<comment type="subcellular location">
    <subcellularLocation>
        <location evidence="1">Nucleus</location>
    </subcellularLocation>
</comment>
<dbReference type="PANTHER" id="PTHR12087:SF0">
    <property type="entry name" value="ORIGIN RECOGNITION COMPLEX SUBUNIT 4"/>
    <property type="match status" value="1"/>
</dbReference>
<evidence type="ECO:0000259" key="9">
    <source>
        <dbReference type="Pfam" id="PF14629"/>
    </source>
</evidence>
<feature type="non-terminal residue" evidence="10">
    <location>
        <position position="461"/>
    </location>
</feature>
<sequence>MPEVKEERKEVEVDMKEVKVDLKEVRIDLKAVKVDMKEVEEEVREAVGMVRGRLTSCDWLTEADFPQDDFQHLYCLIRNMVERKESNSLLIIGPPGSGKTALWKGAWRILMENMPKLIKSCTLVELNGLIHVDDRLAILEITRRLRLEDVAAAETFSSHAENLRYLLSRLKDDDQKRGMVIVLEEFQLFSSHRNQTLLYNLFDVAQSSQTPMCVIGVSSRLDVLEGLEKRVKSRFSHRHVYLFPRRNLPDIHALTRRIASLPDAFPHPAFQKEWNLRLDALLRLPSVESVLRRLCDLGFNFHVLRAFLFLVISNLNASHPYVTEEDVTRAASLFFYNQRASLMQGLSILEISLVIAIKHLCKIYNGRPFNFEMLFHEYEKFALRGSSIHVHDKAVVAKAFENLLTLKLLRRVERGEMGSGSVPKEYRLYEALMSPEEISEHLMNLPSIPTDLQQWLTSQLE</sequence>
<keyword evidence="6" id="KW-0539">Nucleus</keyword>
<dbReference type="AlphaFoldDB" id="A0A7R8XEK5"/>
<dbReference type="InterPro" id="IPR032705">
    <property type="entry name" value="ORC4_C"/>
</dbReference>
<comment type="similarity">
    <text evidence="2">Belongs to the ORC4 family.</text>
</comment>
<feature type="domain" description="Origin recognition complex subunit 4 C-terminal" evidence="9">
    <location>
        <begin position="260"/>
        <end position="440"/>
    </location>
</feature>
<dbReference type="EMBL" id="CAJPEV010001734">
    <property type="protein sequence ID" value="CAG0894101.1"/>
    <property type="molecule type" value="Genomic_DNA"/>
</dbReference>
<evidence type="ECO:0000256" key="2">
    <source>
        <dbReference type="ARBA" id="ARBA00005334"/>
    </source>
</evidence>
<dbReference type="Pfam" id="PF00004">
    <property type="entry name" value="AAA"/>
    <property type="match status" value="1"/>
</dbReference>
<keyword evidence="4" id="KW-0235">DNA replication</keyword>
<dbReference type="Gene3D" id="3.40.50.300">
    <property type="entry name" value="P-loop containing nucleotide triphosphate hydrolases"/>
    <property type="match status" value="1"/>
</dbReference>
<dbReference type="PIRSF" id="PIRSF007858">
    <property type="entry name" value="ORC4"/>
    <property type="match status" value="1"/>
</dbReference>
<keyword evidence="5" id="KW-0238">DNA-binding</keyword>
<evidence type="ECO:0000313" key="11">
    <source>
        <dbReference type="Proteomes" id="UP000677054"/>
    </source>
</evidence>
<dbReference type="GO" id="GO:0003688">
    <property type="term" value="F:DNA replication origin binding"/>
    <property type="evidence" value="ECO:0007669"/>
    <property type="project" value="TreeGrafter"/>
</dbReference>
<dbReference type="InterPro" id="IPR003959">
    <property type="entry name" value="ATPase_AAA_core"/>
</dbReference>
<proteinExistence type="inferred from homology"/>
<feature type="coiled-coil region" evidence="7">
    <location>
        <begin position="8"/>
        <end position="49"/>
    </location>
</feature>
<evidence type="ECO:0000256" key="6">
    <source>
        <dbReference type="ARBA" id="ARBA00023242"/>
    </source>
</evidence>